<dbReference type="EMBL" id="JACHOB010000002">
    <property type="protein sequence ID" value="MBB4658941.1"/>
    <property type="molecule type" value="Genomic_DNA"/>
</dbReference>
<reference evidence="1 2" key="1">
    <citation type="submission" date="2020-08" db="EMBL/GenBank/DDBJ databases">
        <title>Genomic Encyclopedia of Type Strains, Phase IV (KMG-IV): sequencing the most valuable type-strain genomes for metagenomic binning, comparative biology and taxonomic classification.</title>
        <authorList>
            <person name="Goeker M."/>
        </authorList>
    </citation>
    <scope>NUCLEOTIDE SEQUENCE [LARGE SCALE GENOMIC DNA]</scope>
    <source>
        <strain evidence="1 2">DSM 102850</strain>
    </source>
</reference>
<name>A0A840I3U1_9PROT</name>
<comment type="caution">
    <text evidence="1">The sequence shown here is derived from an EMBL/GenBank/DDBJ whole genome shotgun (WGS) entry which is preliminary data.</text>
</comment>
<evidence type="ECO:0000313" key="2">
    <source>
        <dbReference type="Proteomes" id="UP000563524"/>
    </source>
</evidence>
<dbReference type="AlphaFoldDB" id="A0A840I3U1"/>
<accession>A0A840I3U1</accession>
<dbReference type="RefSeq" id="WP_183817111.1">
    <property type="nucleotide sequence ID" value="NZ_JACHOB010000002.1"/>
</dbReference>
<keyword evidence="2" id="KW-1185">Reference proteome</keyword>
<evidence type="ECO:0000313" key="1">
    <source>
        <dbReference type="EMBL" id="MBB4658941.1"/>
    </source>
</evidence>
<sequence>MTEQTDASEDPAEAIRAVIRATVSASGEPDPSVLPNLVRAQLRGHDTAGHDVDAYIREVLAEMRDA</sequence>
<proteinExistence type="predicted"/>
<dbReference type="Proteomes" id="UP000563524">
    <property type="component" value="Unassembled WGS sequence"/>
</dbReference>
<organism evidence="1 2">
    <name type="scientific">Parvularcula dongshanensis</name>
    <dbReference type="NCBI Taxonomy" id="1173995"/>
    <lineage>
        <taxon>Bacteria</taxon>
        <taxon>Pseudomonadati</taxon>
        <taxon>Pseudomonadota</taxon>
        <taxon>Alphaproteobacteria</taxon>
        <taxon>Parvularculales</taxon>
        <taxon>Parvularculaceae</taxon>
        <taxon>Parvularcula</taxon>
    </lineage>
</organism>
<gene>
    <name evidence="1" type="ORF">GGQ59_001455</name>
</gene>
<protein>
    <submittedName>
        <fullName evidence="1">Uncharacterized protein</fullName>
    </submittedName>
</protein>